<dbReference type="InterPro" id="IPR017853">
    <property type="entry name" value="GH"/>
</dbReference>
<keyword evidence="6" id="KW-0624">Polysaccharide degradation</keyword>
<proteinExistence type="inferred from homology"/>
<dbReference type="SUPFAM" id="SSF51445">
    <property type="entry name" value="(Trans)glycosidases"/>
    <property type="match status" value="1"/>
</dbReference>
<dbReference type="InterPro" id="IPR001547">
    <property type="entry name" value="Glyco_hydro_5"/>
</dbReference>
<comment type="similarity">
    <text evidence="1 7">Belongs to the glycosyl hydrolase 5 (cellulase A) family.</text>
</comment>
<dbReference type="GO" id="GO:0005576">
    <property type="term" value="C:extracellular region"/>
    <property type="evidence" value="ECO:0007669"/>
    <property type="project" value="TreeGrafter"/>
</dbReference>
<dbReference type="PANTHER" id="PTHR31297">
    <property type="entry name" value="GLUCAN ENDO-1,6-BETA-GLUCOSIDASE B"/>
    <property type="match status" value="1"/>
</dbReference>
<dbReference type="Gene3D" id="3.20.20.80">
    <property type="entry name" value="Glycosidases"/>
    <property type="match status" value="1"/>
</dbReference>
<dbReference type="InterPro" id="IPR050386">
    <property type="entry name" value="Glycosyl_hydrolase_5"/>
</dbReference>
<evidence type="ECO:0000256" key="3">
    <source>
        <dbReference type="ARBA" id="ARBA00023001"/>
    </source>
</evidence>
<dbReference type="OrthoDB" id="9800955at2"/>
<dbReference type="GO" id="GO:0008422">
    <property type="term" value="F:beta-glucosidase activity"/>
    <property type="evidence" value="ECO:0007669"/>
    <property type="project" value="TreeGrafter"/>
</dbReference>
<dbReference type="Pfam" id="PF00150">
    <property type="entry name" value="Cellulase"/>
    <property type="match status" value="1"/>
</dbReference>
<dbReference type="GO" id="GO:0009986">
    <property type="term" value="C:cell surface"/>
    <property type="evidence" value="ECO:0007669"/>
    <property type="project" value="TreeGrafter"/>
</dbReference>
<feature type="domain" description="Glycoside hydrolase family 5" evidence="8">
    <location>
        <begin position="101"/>
        <end position="364"/>
    </location>
</feature>
<reference evidence="9 10" key="1">
    <citation type="submission" date="2019-07" db="EMBL/GenBank/DDBJ databases">
        <title>Whole genome shotgun sequence of Novosphingobium sediminis NBRC 106119.</title>
        <authorList>
            <person name="Hosoyama A."/>
            <person name="Uohara A."/>
            <person name="Ohji S."/>
            <person name="Ichikawa N."/>
        </authorList>
    </citation>
    <scope>NUCLEOTIDE SEQUENCE [LARGE SCALE GENOMIC DNA]</scope>
    <source>
        <strain evidence="9 10">NBRC 106119</strain>
    </source>
</reference>
<sequence>MPGHDPTTRFVAGRIATYVRNHLFSFGSAAALSCAFVAASCANLSTQSSGDESSLWAALEEPAMAKSPPASLPVGMCINVSNFAPSLGGESPGKRLDAGDMANIRAAGFTTIRLQVNWRSASDPKPPHTIDPKWLARVSDMLDAALAQGLNVILVNQNFFLHDPDAGSPASRAWMRDVWKQLARQYAAKSSKHLWFELMNEPQLPYTNDNLLAALAPSLAEVRKVSRDRPVIIGGDRSSRVESLATLALPNDPYVWPTFHYYYPYFFTHQGATWGKGKVPPLGRVYGVQSEAERRAKMPGDAQQLAADVEKVRAYIKRSGKIPLLGESGAYDTAPLPQRAAYVRDIHKAFTQLGVPQCYYSYTNSFEFFDHKNLVWLPGMLPAIGLRDPGSPPAATK</sequence>
<evidence type="ECO:0000313" key="9">
    <source>
        <dbReference type="EMBL" id="GEN99643.1"/>
    </source>
</evidence>
<keyword evidence="4" id="KW-0119">Carbohydrate metabolism</keyword>
<dbReference type="AlphaFoldDB" id="A0A512AIY7"/>
<gene>
    <name evidence="9" type="ORF">NSE01_14760</name>
</gene>
<evidence type="ECO:0000259" key="8">
    <source>
        <dbReference type="Pfam" id="PF00150"/>
    </source>
</evidence>
<keyword evidence="2 7" id="KW-0378">Hydrolase</keyword>
<evidence type="ECO:0000256" key="7">
    <source>
        <dbReference type="RuleBase" id="RU361153"/>
    </source>
</evidence>
<accession>A0A512AIY7</accession>
<evidence type="ECO:0000256" key="4">
    <source>
        <dbReference type="ARBA" id="ARBA00023277"/>
    </source>
</evidence>
<evidence type="ECO:0000256" key="5">
    <source>
        <dbReference type="ARBA" id="ARBA00023295"/>
    </source>
</evidence>
<name>A0A512AIY7_9SPHN</name>
<evidence type="ECO:0000256" key="2">
    <source>
        <dbReference type="ARBA" id="ARBA00022801"/>
    </source>
</evidence>
<keyword evidence="10" id="KW-1185">Reference proteome</keyword>
<keyword evidence="3" id="KW-0136">Cellulose degradation</keyword>
<dbReference type="GO" id="GO:0030245">
    <property type="term" value="P:cellulose catabolic process"/>
    <property type="evidence" value="ECO:0007669"/>
    <property type="project" value="UniProtKB-KW"/>
</dbReference>
<evidence type="ECO:0000256" key="1">
    <source>
        <dbReference type="ARBA" id="ARBA00005641"/>
    </source>
</evidence>
<evidence type="ECO:0000256" key="6">
    <source>
        <dbReference type="ARBA" id="ARBA00023326"/>
    </source>
</evidence>
<dbReference type="Proteomes" id="UP000321464">
    <property type="component" value="Unassembled WGS sequence"/>
</dbReference>
<dbReference type="PANTHER" id="PTHR31297:SF41">
    <property type="entry name" value="ENDOGLUCANASE, PUTATIVE (AFU_ORTHOLOGUE AFUA_5G01830)-RELATED"/>
    <property type="match status" value="1"/>
</dbReference>
<comment type="caution">
    <text evidence="9">The sequence shown here is derived from an EMBL/GenBank/DDBJ whole genome shotgun (WGS) entry which is preliminary data.</text>
</comment>
<organism evidence="9 10">
    <name type="scientific">Novosphingobium sediminis</name>
    <dbReference type="NCBI Taxonomy" id="707214"/>
    <lineage>
        <taxon>Bacteria</taxon>
        <taxon>Pseudomonadati</taxon>
        <taxon>Pseudomonadota</taxon>
        <taxon>Alphaproteobacteria</taxon>
        <taxon>Sphingomonadales</taxon>
        <taxon>Sphingomonadaceae</taxon>
        <taxon>Novosphingobium</taxon>
    </lineage>
</organism>
<protein>
    <recommendedName>
        <fullName evidence="8">Glycoside hydrolase family 5 domain-containing protein</fullName>
    </recommendedName>
</protein>
<evidence type="ECO:0000313" key="10">
    <source>
        <dbReference type="Proteomes" id="UP000321464"/>
    </source>
</evidence>
<keyword evidence="5 7" id="KW-0326">Glycosidase</keyword>
<dbReference type="EMBL" id="BJYR01000010">
    <property type="protein sequence ID" value="GEN99643.1"/>
    <property type="molecule type" value="Genomic_DNA"/>
</dbReference>